<dbReference type="InterPro" id="IPR008144">
    <property type="entry name" value="Guanylate_kin-like_dom"/>
</dbReference>
<dbReference type="GO" id="GO:0004385">
    <property type="term" value="F:GMP kinase activity"/>
    <property type="evidence" value="ECO:0000318"/>
    <property type="project" value="GO_Central"/>
</dbReference>
<feature type="domain" description="Guanylate kinase-like" evidence="5">
    <location>
        <begin position="1"/>
        <end position="163"/>
    </location>
</feature>
<evidence type="ECO:0000313" key="6">
    <source>
        <dbReference type="EMBL" id="EAY19032.1"/>
    </source>
</evidence>
<evidence type="ECO:0000259" key="5">
    <source>
        <dbReference type="PROSITE" id="PS50052"/>
    </source>
</evidence>
<organism evidence="6 7">
    <name type="scientific">Trichomonas vaginalis (strain ATCC PRA-98 / G3)</name>
    <dbReference type="NCBI Taxonomy" id="412133"/>
    <lineage>
        <taxon>Eukaryota</taxon>
        <taxon>Metamonada</taxon>
        <taxon>Parabasalia</taxon>
        <taxon>Trichomonadida</taxon>
        <taxon>Trichomonadidae</taxon>
        <taxon>Trichomonas</taxon>
    </lineage>
</organism>
<dbReference type="KEGG" id="tva:75660920"/>
<protein>
    <submittedName>
        <fullName evidence="6">Guanylate kinase family protein</fullName>
    </submittedName>
</protein>
<dbReference type="InterPro" id="IPR027417">
    <property type="entry name" value="P-loop_NTPase"/>
</dbReference>
<dbReference type="Proteomes" id="UP000001542">
    <property type="component" value="Unassembled WGS sequence"/>
</dbReference>
<accession>A2DKP9</accession>
<dbReference type="EMBL" id="DS113212">
    <property type="protein sequence ID" value="EAY19032.1"/>
    <property type="molecule type" value="Genomic_DNA"/>
</dbReference>
<dbReference type="Gene3D" id="3.30.63.10">
    <property type="entry name" value="Guanylate Kinase phosphate binding domain"/>
    <property type="match status" value="1"/>
</dbReference>
<feature type="coiled-coil region" evidence="4">
    <location>
        <begin position="118"/>
        <end position="145"/>
    </location>
</feature>
<reference evidence="6" key="2">
    <citation type="journal article" date="2007" name="Science">
        <title>Draft genome sequence of the sexually transmitted pathogen Trichomonas vaginalis.</title>
        <authorList>
            <person name="Carlton J.M."/>
            <person name="Hirt R.P."/>
            <person name="Silva J.C."/>
            <person name="Delcher A.L."/>
            <person name="Schatz M."/>
            <person name="Zhao Q."/>
            <person name="Wortman J.R."/>
            <person name="Bidwell S.L."/>
            <person name="Alsmark U.C.M."/>
            <person name="Besteiro S."/>
            <person name="Sicheritz-Ponten T."/>
            <person name="Noel C.J."/>
            <person name="Dacks J.B."/>
            <person name="Foster P.G."/>
            <person name="Simillion C."/>
            <person name="Van de Peer Y."/>
            <person name="Miranda-Saavedra D."/>
            <person name="Barton G.J."/>
            <person name="Westrop G.D."/>
            <person name="Mueller S."/>
            <person name="Dessi D."/>
            <person name="Fiori P.L."/>
            <person name="Ren Q."/>
            <person name="Paulsen I."/>
            <person name="Zhang H."/>
            <person name="Bastida-Corcuera F.D."/>
            <person name="Simoes-Barbosa A."/>
            <person name="Brown M.T."/>
            <person name="Hayes R.D."/>
            <person name="Mukherjee M."/>
            <person name="Okumura C.Y."/>
            <person name="Schneider R."/>
            <person name="Smith A.J."/>
            <person name="Vanacova S."/>
            <person name="Villalvazo M."/>
            <person name="Haas B.J."/>
            <person name="Pertea M."/>
            <person name="Feldblyum T.V."/>
            <person name="Utterback T.R."/>
            <person name="Shu C.L."/>
            <person name="Osoegawa K."/>
            <person name="de Jong P.J."/>
            <person name="Hrdy I."/>
            <person name="Horvathova L."/>
            <person name="Zubacova Z."/>
            <person name="Dolezal P."/>
            <person name="Malik S.B."/>
            <person name="Logsdon J.M. Jr."/>
            <person name="Henze K."/>
            <person name="Gupta A."/>
            <person name="Wang C.C."/>
            <person name="Dunne R.L."/>
            <person name="Upcroft J.A."/>
            <person name="Upcroft P."/>
            <person name="White O."/>
            <person name="Salzberg S.L."/>
            <person name="Tang P."/>
            <person name="Chiu C.-H."/>
            <person name="Lee Y.-S."/>
            <person name="Embley T.M."/>
            <person name="Coombs G.H."/>
            <person name="Mottram J.C."/>
            <person name="Tachezy J."/>
            <person name="Fraser-Liggett C.M."/>
            <person name="Johnson P.J."/>
        </authorList>
    </citation>
    <scope>NUCLEOTIDE SEQUENCE [LARGE SCALE GENOMIC DNA]</scope>
    <source>
        <strain evidence="6">G3</strain>
    </source>
</reference>
<dbReference type="Pfam" id="PF00625">
    <property type="entry name" value="Guanylate_kin"/>
    <property type="match status" value="1"/>
</dbReference>
<dbReference type="RefSeq" id="XP_001580018.1">
    <property type="nucleotide sequence ID" value="XM_001579968.1"/>
</dbReference>
<evidence type="ECO:0000256" key="2">
    <source>
        <dbReference type="ARBA" id="ARBA00022679"/>
    </source>
</evidence>
<keyword evidence="3 6" id="KW-0418">Kinase</keyword>
<dbReference type="SMART" id="SM00072">
    <property type="entry name" value="GuKc"/>
    <property type="match status" value="1"/>
</dbReference>
<dbReference type="GO" id="GO:0005829">
    <property type="term" value="C:cytosol"/>
    <property type="evidence" value="ECO:0000318"/>
    <property type="project" value="GO_Central"/>
</dbReference>
<reference evidence="6" key="1">
    <citation type="submission" date="2006-10" db="EMBL/GenBank/DDBJ databases">
        <authorList>
            <person name="Amadeo P."/>
            <person name="Zhao Q."/>
            <person name="Wortman J."/>
            <person name="Fraser-Liggett C."/>
            <person name="Carlton J."/>
        </authorList>
    </citation>
    <scope>NUCLEOTIDE SEQUENCE</scope>
    <source>
        <strain evidence="6">G3</strain>
    </source>
</reference>
<dbReference type="Gene3D" id="3.40.50.300">
    <property type="entry name" value="P-loop containing nucleotide triphosphate hydrolases"/>
    <property type="match status" value="1"/>
</dbReference>
<evidence type="ECO:0000256" key="1">
    <source>
        <dbReference type="ARBA" id="ARBA00005790"/>
    </source>
</evidence>
<dbReference type="PROSITE" id="PS00856">
    <property type="entry name" value="GUANYLATE_KINASE_1"/>
    <property type="match status" value="1"/>
</dbReference>
<proteinExistence type="inferred from homology"/>
<dbReference type="InterPro" id="IPR008145">
    <property type="entry name" value="GK/Ca_channel_bsu"/>
</dbReference>
<dbReference type="PROSITE" id="PS50052">
    <property type="entry name" value="GUANYLATE_KINASE_2"/>
    <property type="match status" value="1"/>
</dbReference>
<name>A2DKP9_TRIV3</name>
<dbReference type="PANTHER" id="PTHR23117">
    <property type="entry name" value="GUANYLATE KINASE-RELATED"/>
    <property type="match status" value="1"/>
</dbReference>
<dbReference type="eggNOG" id="KOG0707">
    <property type="taxonomic scope" value="Eukaryota"/>
</dbReference>
<keyword evidence="2" id="KW-0808">Transferase</keyword>
<dbReference type="AlphaFoldDB" id="A2DKP9"/>
<keyword evidence="7" id="KW-1185">Reference proteome</keyword>
<dbReference type="OrthoDB" id="6334211at2759"/>
<dbReference type="OMA" id="HRNIYAT"/>
<comment type="similarity">
    <text evidence="1">Belongs to the guanylate kinase family.</text>
</comment>
<dbReference type="InterPro" id="IPR020590">
    <property type="entry name" value="Guanylate_kinase_CS"/>
</dbReference>
<evidence type="ECO:0000313" key="7">
    <source>
        <dbReference type="Proteomes" id="UP000001542"/>
    </source>
</evidence>
<sequence length="168" mass="20008">MNKYKDQFAFSVSHTTRKPREGERNGVDYIFVTREQMNKDIEDGKFIDYNYIHRNIYATSYESLDNVTKSGKICIFDINVNAALKMRQTKLNPFIICLLPRTMDVLEERIRYRGQDDENSIKTRLKTAEEEIKLINENKDKWDMLLINDNSNETTKYIDKQLFKMVEE</sequence>
<dbReference type="FunFam" id="3.30.63.10:FF:000002">
    <property type="entry name" value="Guanylate kinase 1"/>
    <property type="match status" value="1"/>
</dbReference>
<dbReference type="VEuPathDB" id="TrichDB:TVAGG3_0560790"/>
<dbReference type="SMR" id="A2DKP9"/>
<gene>
    <name evidence="6" type="ORF">TVAG_247110</name>
</gene>
<dbReference type="PANTHER" id="PTHR23117:SF13">
    <property type="entry name" value="GUANYLATE KINASE"/>
    <property type="match status" value="1"/>
</dbReference>
<dbReference type="VEuPathDB" id="TrichDB:TVAG_247110"/>
<dbReference type="InParanoid" id="A2DKP9"/>
<dbReference type="CDD" id="cd00071">
    <property type="entry name" value="GMPK"/>
    <property type="match status" value="1"/>
</dbReference>
<dbReference type="SUPFAM" id="SSF52540">
    <property type="entry name" value="P-loop containing nucleoside triphosphate hydrolases"/>
    <property type="match status" value="1"/>
</dbReference>
<keyword evidence="4" id="KW-0175">Coiled coil</keyword>
<evidence type="ECO:0000256" key="3">
    <source>
        <dbReference type="ARBA" id="ARBA00022777"/>
    </source>
</evidence>
<evidence type="ECO:0000256" key="4">
    <source>
        <dbReference type="SAM" id="Coils"/>
    </source>
</evidence>
<dbReference type="STRING" id="5722.A2DKP9"/>